<dbReference type="RefSeq" id="WP_227476278.1">
    <property type="nucleotide sequence ID" value="NZ_JAFMPT010000004.1"/>
</dbReference>
<evidence type="ECO:0000313" key="2">
    <source>
        <dbReference type="Proteomes" id="UP000778797"/>
    </source>
</evidence>
<reference evidence="2" key="2">
    <citation type="submission" date="2023-07" db="EMBL/GenBank/DDBJ databases">
        <title>Genome of Winogradskyella sp. E313.</title>
        <authorList>
            <person name="Zhou Y."/>
        </authorList>
    </citation>
    <scope>NUCLEOTIDE SEQUENCE [LARGE SCALE GENOMIC DNA]</scope>
    <source>
        <strain evidence="2">E313</strain>
    </source>
</reference>
<keyword evidence="2" id="KW-1185">Reference proteome</keyword>
<dbReference type="SUPFAM" id="SSF54427">
    <property type="entry name" value="NTF2-like"/>
    <property type="match status" value="1"/>
</dbReference>
<dbReference type="InterPro" id="IPR032710">
    <property type="entry name" value="NTF2-like_dom_sf"/>
</dbReference>
<name>A0ABS8EMN6_9FLAO</name>
<protein>
    <recommendedName>
        <fullName evidence="3">Nuclear transport factor 2 family protein</fullName>
    </recommendedName>
</protein>
<proteinExistence type="predicted"/>
<evidence type="ECO:0008006" key="3">
    <source>
        <dbReference type="Google" id="ProtNLM"/>
    </source>
</evidence>
<dbReference type="PANTHER" id="PTHR34003">
    <property type="entry name" value="BLL2395 PROTEIN"/>
    <property type="match status" value="1"/>
</dbReference>
<accession>A0ABS8EMN6</accession>
<dbReference type="Gene3D" id="3.10.450.50">
    <property type="match status" value="1"/>
</dbReference>
<dbReference type="Proteomes" id="UP000778797">
    <property type="component" value="Unassembled WGS sequence"/>
</dbReference>
<comment type="caution">
    <text evidence="1">The sequence shown here is derived from an EMBL/GenBank/DDBJ whole genome shotgun (WGS) entry which is preliminary data.</text>
</comment>
<dbReference type="PANTHER" id="PTHR34003:SF2">
    <property type="entry name" value="SNOAL-LIKE DOMAIN-CONTAINING PROTEIN"/>
    <property type="match status" value="1"/>
</dbReference>
<gene>
    <name evidence="1" type="ORF">J1C55_04440</name>
</gene>
<reference evidence="2" key="1">
    <citation type="submission" date="2021-03" db="EMBL/GenBank/DDBJ databases">
        <title>Genome of Cognatishimia sp. F0-27.</title>
        <authorList>
            <person name="Ping X."/>
        </authorList>
    </citation>
    <scope>NUCLEOTIDE SEQUENCE [LARGE SCALE GENOMIC DNA]</scope>
    <source>
        <strain evidence="2">E313</strain>
    </source>
</reference>
<dbReference type="EMBL" id="JAFMPT010000004">
    <property type="protein sequence ID" value="MCC1483830.1"/>
    <property type="molecule type" value="Genomic_DNA"/>
</dbReference>
<organism evidence="1 2">
    <name type="scientific">Winogradskyella immobilis</name>
    <dbReference type="NCBI Taxonomy" id="2816852"/>
    <lineage>
        <taxon>Bacteria</taxon>
        <taxon>Pseudomonadati</taxon>
        <taxon>Bacteroidota</taxon>
        <taxon>Flavobacteriia</taxon>
        <taxon>Flavobacteriales</taxon>
        <taxon>Flavobacteriaceae</taxon>
        <taxon>Winogradskyella</taxon>
    </lineage>
</organism>
<evidence type="ECO:0000313" key="1">
    <source>
        <dbReference type="EMBL" id="MCC1483830.1"/>
    </source>
</evidence>
<sequence length="117" mass="13434">MENQIKNALLDLKELLGKGQFIEAMEKYLDDDVVLQEANNEPKVGKEVCLQAEKELLATVTDFGGYQMKNIAVSGDTSYYEAVMDFTTNDGTKHHFEQVNRTQWRNGKIINERYFHA</sequence>